<name>A0AAN0M9X5_9RHOB</name>
<feature type="transmembrane region" description="Helical" evidence="1">
    <location>
        <begin position="160"/>
        <end position="177"/>
    </location>
</feature>
<reference evidence="3" key="1">
    <citation type="submission" date="2024-04" db="EMBL/GenBank/DDBJ databases">
        <title>Phylogenomic analyses of a clade within the roseobacter group suggest taxonomic reassignments of species of the genera Aestuariivita, Citreicella, Loktanella, Nautella, Pelagibaca, Ruegeria, Thalassobius, Thiobacimonas and Tropicibacter, and the proposal o.</title>
        <authorList>
            <person name="Jeon C.O."/>
        </authorList>
    </citation>
    <scope>NUCLEOTIDE SEQUENCE [LARGE SCALE GENOMIC DNA]</scope>
    <source>
        <strain evidence="3">SS1-5</strain>
    </source>
</reference>
<protein>
    <submittedName>
        <fullName evidence="2">PepSY-associated TM helix domain-containing protein</fullName>
    </submittedName>
</protein>
<evidence type="ECO:0000313" key="2">
    <source>
        <dbReference type="EMBL" id="WZU67776.1"/>
    </source>
</evidence>
<feature type="transmembrane region" description="Helical" evidence="1">
    <location>
        <begin position="354"/>
        <end position="373"/>
    </location>
</feature>
<dbReference type="AlphaFoldDB" id="A0AAN0M9X5"/>
<dbReference type="EMBL" id="CP151767">
    <property type="protein sequence ID" value="WZU67776.1"/>
    <property type="molecule type" value="Genomic_DNA"/>
</dbReference>
<reference evidence="2 3" key="2">
    <citation type="submission" date="2024-08" db="EMBL/GenBank/DDBJ databases">
        <title>Phylogenomic analyses of a clade within the roseobacter group suggest taxonomic reassignments of species of the genera Aestuariivita, Citreicella, Loktanella, Nautella, Pelagibaca, Ruegeria, Thalassobius, Thiobacimonas and Tropicibacter, and the proposal o.</title>
        <authorList>
            <person name="Jeon C.O."/>
        </authorList>
    </citation>
    <scope>NUCLEOTIDE SEQUENCE [LARGE SCALE GENOMIC DNA]</scope>
    <source>
        <strain evidence="2 3">SS1-5</strain>
    </source>
</reference>
<dbReference type="KEGG" id="yrh:AABB31_02080"/>
<dbReference type="RefSeq" id="WP_342077076.1">
    <property type="nucleotide sequence ID" value="NZ_CP151767.2"/>
</dbReference>
<sequence>MTDATASAPAASEKTAGGAFYRLVWKWHFLASLYVLPFMAMLAVTGGIYLYKPHIEEVIYADRLNVAVGPERQSYEAQLAALSKVADVTRIRGIETEDAPGRATLVTYDDADKIRTYAWIDPYTTEVLATQPRDETAMRVLRKFHGELLLGDFGTKFVELAAHWAIVMFVTGIYLWWPRGQRTVKKAFTPPAGRGRSFWRETHLFTGFLAAVLVLPIIFAGLPWTDVWGGGLGMIQERTGTTTKSLRFGGDVPGSTTADGTPISYDAVFAVAKAQGLVPPYETRPPRDAAAAYWVRSASVNRAEQTELIVDQYSGAVLKRHDFADNPALARVVSQGISFHQGELYGWLNLAQNTLAVILTLILSVSGFVAWWMRRPAGSLGVPAAPQASLGIGMIVLVIGLGILFPLVGASLIVALCLDWLIFRRLGWFQGHQAN</sequence>
<dbReference type="PANTHER" id="PTHR34219">
    <property type="entry name" value="IRON-REGULATED INNER MEMBRANE PROTEIN-RELATED"/>
    <property type="match status" value="1"/>
</dbReference>
<dbReference type="InterPro" id="IPR005625">
    <property type="entry name" value="PepSY-ass_TM"/>
</dbReference>
<keyword evidence="1" id="KW-0812">Transmembrane</keyword>
<keyword evidence="1" id="KW-0472">Membrane</keyword>
<feature type="transmembrane region" description="Helical" evidence="1">
    <location>
        <begin position="204"/>
        <end position="224"/>
    </location>
</feature>
<gene>
    <name evidence="2" type="ORF">AABB31_02080</name>
</gene>
<keyword evidence="1" id="KW-1133">Transmembrane helix</keyword>
<evidence type="ECO:0000256" key="1">
    <source>
        <dbReference type="SAM" id="Phobius"/>
    </source>
</evidence>
<organism evidence="2 3">
    <name type="scientific">Yoonia rhodophyticola</name>
    <dbReference type="NCBI Taxonomy" id="3137370"/>
    <lineage>
        <taxon>Bacteria</taxon>
        <taxon>Pseudomonadati</taxon>
        <taxon>Pseudomonadota</taxon>
        <taxon>Alphaproteobacteria</taxon>
        <taxon>Rhodobacterales</taxon>
        <taxon>Paracoccaceae</taxon>
        <taxon>Yoonia</taxon>
    </lineage>
</organism>
<keyword evidence="3" id="KW-1185">Reference proteome</keyword>
<feature type="transmembrane region" description="Helical" evidence="1">
    <location>
        <begin position="394"/>
        <end position="423"/>
    </location>
</feature>
<feature type="transmembrane region" description="Helical" evidence="1">
    <location>
        <begin position="29"/>
        <end position="51"/>
    </location>
</feature>
<dbReference type="Proteomes" id="UP001470809">
    <property type="component" value="Chromosome"/>
</dbReference>
<proteinExistence type="predicted"/>
<accession>A0AAN0M9X5</accession>
<evidence type="ECO:0000313" key="3">
    <source>
        <dbReference type="Proteomes" id="UP001470809"/>
    </source>
</evidence>
<dbReference type="PANTHER" id="PTHR34219:SF1">
    <property type="entry name" value="PEPSY DOMAIN-CONTAINING PROTEIN"/>
    <property type="match status" value="1"/>
</dbReference>
<dbReference type="Pfam" id="PF03929">
    <property type="entry name" value="PepSY_TM"/>
    <property type="match status" value="1"/>
</dbReference>